<name>A0A3A3FJR6_9BURK</name>
<dbReference type="Pfam" id="PF01144">
    <property type="entry name" value="CoA_trans"/>
    <property type="match status" value="1"/>
</dbReference>
<dbReference type="SUPFAM" id="SSF100950">
    <property type="entry name" value="NagB/RpiA/CoA transferase-like"/>
    <property type="match status" value="1"/>
</dbReference>
<dbReference type="PANTHER" id="PTHR43293">
    <property type="entry name" value="ACETATE COA-TRANSFERASE YDIF"/>
    <property type="match status" value="1"/>
</dbReference>
<reference evidence="2" key="1">
    <citation type="submission" date="2018-09" db="EMBL/GenBank/DDBJ databases">
        <authorList>
            <person name="Zhu H."/>
        </authorList>
    </citation>
    <scope>NUCLEOTIDE SEQUENCE [LARGE SCALE GENOMIC DNA]</scope>
    <source>
        <strain evidence="2">K1R23-30</strain>
    </source>
</reference>
<organism evidence="1 2">
    <name type="scientific">Noviherbaspirillum saxi</name>
    <dbReference type="NCBI Taxonomy" id="2320863"/>
    <lineage>
        <taxon>Bacteria</taxon>
        <taxon>Pseudomonadati</taxon>
        <taxon>Pseudomonadota</taxon>
        <taxon>Betaproteobacteria</taxon>
        <taxon>Burkholderiales</taxon>
        <taxon>Oxalobacteraceae</taxon>
        <taxon>Noviherbaspirillum</taxon>
    </lineage>
</organism>
<keyword evidence="2" id="KW-1185">Reference proteome</keyword>
<dbReference type="Gene3D" id="3.40.1080.10">
    <property type="entry name" value="Glutaconate Coenzyme A-transferase"/>
    <property type="match status" value="1"/>
</dbReference>
<dbReference type="AlphaFoldDB" id="A0A3A3FJR6"/>
<sequence>MNKQLGAQDLVAQLRDGMTIGIGGWGPRRKPMALVREILRSDLKDLTIVTYGGPEVGMLCAAGKVRKLVFGFVSLDAIPLEPYFRRAREAGGMDICELDEGMLQWGLRAAAMRLPFLPTRVGLASDVHARYPDFKTISSPYADGETLLAMPALHLDVALLHVDQCDRLGNSRILGPDPYFDDLFARAAKRCYVSCEQLHERLDLGEHGSTDAARANSFERYLVTGVVHAPGGAHPTSCAPHYGWDMKHLKQYCASAEQENGWQAYANDYLAGGESDYQARVGGAAHIGSLPVTAI</sequence>
<dbReference type="EMBL" id="QYUO01000003">
    <property type="protein sequence ID" value="RJF92834.1"/>
    <property type="molecule type" value="Genomic_DNA"/>
</dbReference>
<evidence type="ECO:0000313" key="1">
    <source>
        <dbReference type="EMBL" id="RJF92834.1"/>
    </source>
</evidence>
<dbReference type="GO" id="GO:0008410">
    <property type="term" value="F:CoA-transferase activity"/>
    <property type="evidence" value="ECO:0007669"/>
    <property type="project" value="InterPro"/>
</dbReference>
<comment type="caution">
    <text evidence="1">The sequence shown here is derived from an EMBL/GenBank/DDBJ whole genome shotgun (WGS) entry which is preliminary data.</text>
</comment>
<gene>
    <name evidence="1" type="ORF">D3871_28920</name>
</gene>
<accession>A0A3A3FJR6</accession>
<dbReference type="Proteomes" id="UP000265955">
    <property type="component" value="Unassembled WGS sequence"/>
</dbReference>
<dbReference type="InterPro" id="IPR037171">
    <property type="entry name" value="NagB/RpiA_transferase-like"/>
</dbReference>
<dbReference type="OrthoDB" id="9777193at2"/>
<protein>
    <submittedName>
        <fullName evidence="1">CoA transferase subunit A</fullName>
    </submittedName>
</protein>
<dbReference type="Gene3D" id="3.30.30.40">
    <property type="match status" value="1"/>
</dbReference>
<dbReference type="SMART" id="SM00882">
    <property type="entry name" value="CoA_trans"/>
    <property type="match status" value="1"/>
</dbReference>
<evidence type="ECO:0000313" key="2">
    <source>
        <dbReference type="Proteomes" id="UP000265955"/>
    </source>
</evidence>
<dbReference type="PANTHER" id="PTHR43293:SF3">
    <property type="entry name" value="CHOLESTEROL RING-CLEAVING HYDROLASE IPDB SUBUNIT"/>
    <property type="match status" value="1"/>
</dbReference>
<dbReference type="InterPro" id="IPR004165">
    <property type="entry name" value="CoA_trans_fam_I"/>
</dbReference>
<proteinExistence type="predicted"/>
<keyword evidence="1" id="KW-0808">Transferase</keyword>